<feature type="region of interest" description="Disordered" evidence="2">
    <location>
        <begin position="1"/>
        <end position="20"/>
    </location>
</feature>
<dbReference type="EMBL" id="RYZI01000386">
    <property type="protein sequence ID" value="RWA05909.1"/>
    <property type="molecule type" value="Genomic_DNA"/>
</dbReference>
<gene>
    <name evidence="3" type="ORF">EKO27_g9196</name>
</gene>
<feature type="coiled-coil region" evidence="1">
    <location>
        <begin position="295"/>
        <end position="322"/>
    </location>
</feature>
<feature type="region of interest" description="Disordered" evidence="2">
    <location>
        <begin position="214"/>
        <end position="269"/>
    </location>
</feature>
<comment type="caution">
    <text evidence="3">The sequence shown here is derived from an EMBL/GenBank/DDBJ whole genome shotgun (WGS) entry which is preliminary data.</text>
</comment>
<reference evidence="3 4" key="1">
    <citation type="submission" date="2018-12" db="EMBL/GenBank/DDBJ databases">
        <title>Draft genome sequence of Xylaria grammica IHI A82.</title>
        <authorList>
            <person name="Buettner E."/>
            <person name="Kellner H."/>
        </authorList>
    </citation>
    <scope>NUCLEOTIDE SEQUENCE [LARGE SCALE GENOMIC DNA]</scope>
    <source>
        <strain evidence="3 4">IHI A82</strain>
    </source>
</reference>
<dbReference type="AlphaFoldDB" id="A0A439CUR3"/>
<organism evidence="3 4">
    <name type="scientific">Xylaria grammica</name>
    <dbReference type="NCBI Taxonomy" id="363999"/>
    <lineage>
        <taxon>Eukaryota</taxon>
        <taxon>Fungi</taxon>
        <taxon>Dikarya</taxon>
        <taxon>Ascomycota</taxon>
        <taxon>Pezizomycotina</taxon>
        <taxon>Sordariomycetes</taxon>
        <taxon>Xylariomycetidae</taxon>
        <taxon>Xylariales</taxon>
        <taxon>Xylariaceae</taxon>
        <taxon>Xylaria</taxon>
    </lineage>
</organism>
<evidence type="ECO:0000313" key="4">
    <source>
        <dbReference type="Proteomes" id="UP000286045"/>
    </source>
</evidence>
<evidence type="ECO:0000313" key="3">
    <source>
        <dbReference type="EMBL" id="RWA05909.1"/>
    </source>
</evidence>
<evidence type="ECO:0000256" key="2">
    <source>
        <dbReference type="SAM" id="MobiDB-lite"/>
    </source>
</evidence>
<keyword evidence="1" id="KW-0175">Coiled coil</keyword>
<proteinExistence type="predicted"/>
<evidence type="ECO:0000256" key="1">
    <source>
        <dbReference type="SAM" id="Coils"/>
    </source>
</evidence>
<accession>A0A439CUR3</accession>
<keyword evidence="4" id="KW-1185">Reference proteome</keyword>
<dbReference type="STRING" id="363999.A0A439CUR3"/>
<name>A0A439CUR3_9PEZI</name>
<sequence>MSSTVSDSDSDAGPAIIHPTTFTSDSNIDITAQPAIVTWRTSDGQDQCLSHLNLDLHYDARSSKAFFRLRAAVSLKFHSRSRSTPVFLFIHPERIRALVLDDSPCGAEARTLGSETVRLDFELSRLPALVVPKESLAPRNQTSGNLLDSLRAIVQQTTFSIYAKIPCRRLPRQRLFALCGAASRNELRSIAAHSNACSLYAGAGGKIIEGDSLSRSDGTALSDEHDSAIEPPVENPPSYDEVPHGPPPAAVVPGPHKRRRLSTPKPEPAALERLDRKYIEDICAHMIDNRLGQLRQDVAKQLQELENRVVDYVDEQLILQRQEAIEDLGLRTEDEYYDLKSDLENYVRDEMEEAEGRILDHLSTASFSLQLNP</sequence>
<protein>
    <submittedName>
        <fullName evidence="3">Uncharacterized protein</fullName>
    </submittedName>
</protein>
<dbReference type="Proteomes" id="UP000286045">
    <property type="component" value="Unassembled WGS sequence"/>
</dbReference>